<gene>
    <name evidence="1" type="ORF">LQ318_09075</name>
</gene>
<evidence type="ECO:0000313" key="2">
    <source>
        <dbReference type="Proteomes" id="UP001207337"/>
    </source>
</evidence>
<dbReference type="RefSeq" id="WP_265789493.1">
    <property type="nucleotide sequence ID" value="NZ_BAABRS010000002.1"/>
</dbReference>
<organism evidence="1 2">
    <name type="scientific">Fodinibius salicampi</name>
    <dbReference type="NCBI Taxonomy" id="1920655"/>
    <lineage>
        <taxon>Bacteria</taxon>
        <taxon>Pseudomonadati</taxon>
        <taxon>Balneolota</taxon>
        <taxon>Balneolia</taxon>
        <taxon>Balneolales</taxon>
        <taxon>Balneolaceae</taxon>
        <taxon>Fodinibius</taxon>
    </lineage>
</organism>
<dbReference type="Proteomes" id="UP001207337">
    <property type="component" value="Unassembled WGS sequence"/>
</dbReference>
<proteinExistence type="predicted"/>
<sequence length="60" mass="6479">MTKKRTKKVLGNSKILFFGSPKSGESLATGAAFAFSVPAIPQTPFLLPHYPNPDFSRPEG</sequence>
<accession>A0ABT3PYW5</accession>
<keyword evidence="2" id="KW-1185">Reference proteome</keyword>
<dbReference type="EMBL" id="JAJNDC010000002">
    <property type="protein sequence ID" value="MCW9713055.1"/>
    <property type="molecule type" value="Genomic_DNA"/>
</dbReference>
<reference evidence="1 2" key="1">
    <citation type="submission" date="2021-11" db="EMBL/GenBank/DDBJ databases">
        <title>Aliifidinibius sp. nov., a new bacterium isolated from saline soil.</title>
        <authorList>
            <person name="Galisteo C."/>
            <person name="De La Haba R."/>
            <person name="Sanchez-Porro C."/>
            <person name="Ventosa A."/>
        </authorList>
    </citation>
    <scope>NUCLEOTIDE SEQUENCE [LARGE SCALE GENOMIC DNA]</scope>
    <source>
        <strain evidence="1 2">KACC 190600</strain>
    </source>
</reference>
<comment type="caution">
    <text evidence="1">The sequence shown here is derived from an EMBL/GenBank/DDBJ whole genome shotgun (WGS) entry which is preliminary data.</text>
</comment>
<name>A0ABT3PYW5_9BACT</name>
<protein>
    <submittedName>
        <fullName evidence="1">Uncharacterized protein</fullName>
    </submittedName>
</protein>
<evidence type="ECO:0000313" key="1">
    <source>
        <dbReference type="EMBL" id="MCW9713055.1"/>
    </source>
</evidence>